<evidence type="ECO:0000313" key="7">
    <source>
        <dbReference type="Proteomes" id="UP000374630"/>
    </source>
</evidence>
<evidence type="ECO:0000313" key="4">
    <source>
        <dbReference type="EMBL" id="KAA8821736.1"/>
    </source>
</evidence>
<comment type="caution">
    <text evidence="5">The sequence shown here is derived from an EMBL/GenBank/DDBJ whole genome shotgun (WGS) entry which is preliminary data.</text>
</comment>
<gene>
    <name evidence="5" type="ORF">EM848_01005</name>
    <name evidence="4" type="ORF">EMO90_03710</name>
</gene>
<evidence type="ECO:0000256" key="3">
    <source>
        <dbReference type="ARBA" id="ARBA00022691"/>
    </source>
</evidence>
<sequence length="223" mass="23552">MNKTSYTNLAKAWEYAEDVAFAKQSEALNALRIHAEEVGFPQGSAAQADFLRLLVGLTGARSIIVVGTGSVVETYQLIAGLGGTGLLTAVDSSPEGTALIRRMFTRLDNQTGTTLRVVNVAAGQFLPRLNAADYDLIVVAGDAGNYAPAFAQAERLLRRGGTVVLTDVLAFASPVSNGGLLNPADRGDKATAMRELLEAVQDDERFDVTLVPVGTGLVLCVKR</sequence>
<dbReference type="Proteomes" id="UP000374630">
    <property type="component" value="Unassembled WGS sequence"/>
</dbReference>
<dbReference type="EMBL" id="RZNZ01000003">
    <property type="protein sequence ID" value="KAA8821736.1"/>
    <property type="molecule type" value="Genomic_DNA"/>
</dbReference>
<evidence type="ECO:0000313" key="6">
    <source>
        <dbReference type="Proteomes" id="UP000345527"/>
    </source>
</evidence>
<dbReference type="GO" id="GO:0008757">
    <property type="term" value="F:S-adenosylmethionine-dependent methyltransferase activity"/>
    <property type="evidence" value="ECO:0007669"/>
    <property type="project" value="TreeGrafter"/>
</dbReference>
<dbReference type="Gene3D" id="3.40.50.150">
    <property type="entry name" value="Vaccinia Virus protein VP39"/>
    <property type="match status" value="1"/>
</dbReference>
<dbReference type="GO" id="GO:0032259">
    <property type="term" value="P:methylation"/>
    <property type="evidence" value="ECO:0007669"/>
    <property type="project" value="UniProtKB-KW"/>
</dbReference>
<dbReference type="PANTHER" id="PTHR10509:SF85">
    <property type="entry name" value="O-METHYLTRANSFERASE RV1220C-RELATED"/>
    <property type="match status" value="1"/>
</dbReference>
<protein>
    <submittedName>
        <fullName evidence="5">Methyltransferase</fullName>
    </submittedName>
</protein>
<keyword evidence="3" id="KW-0949">S-adenosyl-L-methionine</keyword>
<dbReference type="GO" id="GO:0008171">
    <property type="term" value="F:O-methyltransferase activity"/>
    <property type="evidence" value="ECO:0007669"/>
    <property type="project" value="InterPro"/>
</dbReference>
<dbReference type="RefSeq" id="WP_150353138.1">
    <property type="nucleotide sequence ID" value="NZ_RZNZ01000003.1"/>
</dbReference>
<proteinExistence type="predicted"/>
<accession>A0A5J5E720</accession>
<dbReference type="InterPro" id="IPR050362">
    <property type="entry name" value="Cation-dep_OMT"/>
</dbReference>
<reference evidence="6 7" key="1">
    <citation type="journal article" date="2019" name="Syst. Appl. Microbiol.">
        <title>Characterization of Bifidobacterium species in feaces of the Egyptian fruit bat: Description of B. vespertilionis sp. nov. and B. rousetti sp. nov.</title>
        <authorList>
            <person name="Modesto M."/>
            <person name="Satti M."/>
            <person name="Watanabe K."/>
            <person name="Puglisi E."/>
            <person name="Morelli L."/>
            <person name="Huang C.-H."/>
            <person name="Liou J.-S."/>
            <person name="Miyashita M."/>
            <person name="Tamura T."/>
            <person name="Saito S."/>
            <person name="Mori K."/>
            <person name="Huang L."/>
            <person name="Sciavilla P."/>
            <person name="Sandri C."/>
            <person name="Spiezio C."/>
            <person name="Vitali F."/>
            <person name="Cavalieri D."/>
            <person name="Perpetuini G."/>
            <person name="Tofalo R."/>
            <person name="Bonetti A."/>
            <person name="Arita M."/>
            <person name="Mattarelli P."/>
        </authorList>
    </citation>
    <scope>NUCLEOTIDE SEQUENCE [LARGE SCALE GENOMIC DNA]</scope>
    <source>
        <strain evidence="4 7">RST16</strain>
        <strain evidence="5 6">RST8</strain>
    </source>
</reference>
<dbReference type="Pfam" id="PF01596">
    <property type="entry name" value="Methyltransf_3"/>
    <property type="match status" value="1"/>
</dbReference>
<name>A0A5J5E720_9BIFI</name>
<dbReference type="PROSITE" id="PS51682">
    <property type="entry name" value="SAM_OMT_I"/>
    <property type="match status" value="1"/>
</dbReference>
<keyword evidence="7" id="KW-1185">Reference proteome</keyword>
<keyword evidence="2 5" id="KW-0808">Transferase</keyword>
<dbReference type="AlphaFoldDB" id="A0A5J5E720"/>
<dbReference type="SUPFAM" id="SSF53335">
    <property type="entry name" value="S-adenosyl-L-methionine-dependent methyltransferases"/>
    <property type="match status" value="1"/>
</dbReference>
<dbReference type="Proteomes" id="UP000345527">
    <property type="component" value="Unassembled WGS sequence"/>
</dbReference>
<dbReference type="EMBL" id="RZOA01000001">
    <property type="protein sequence ID" value="KAA8824816.1"/>
    <property type="molecule type" value="Genomic_DNA"/>
</dbReference>
<organism evidence="5 6">
    <name type="scientific">Bifidobacterium vespertilionis</name>
    <dbReference type="NCBI Taxonomy" id="2562524"/>
    <lineage>
        <taxon>Bacteria</taxon>
        <taxon>Bacillati</taxon>
        <taxon>Actinomycetota</taxon>
        <taxon>Actinomycetes</taxon>
        <taxon>Bifidobacteriales</taxon>
        <taxon>Bifidobacteriaceae</taxon>
        <taxon>Bifidobacterium</taxon>
    </lineage>
</organism>
<dbReference type="OrthoDB" id="4774874at2"/>
<dbReference type="PANTHER" id="PTHR10509">
    <property type="entry name" value="O-METHYLTRANSFERASE-RELATED"/>
    <property type="match status" value="1"/>
</dbReference>
<evidence type="ECO:0000256" key="1">
    <source>
        <dbReference type="ARBA" id="ARBA00022603"/>
    </source>
</evidence>
<evidence type="ECO:0000313" key="5">
    <source>
        <dbReference type="EMBL" id="KAA8824816.1"/>
    </source>
</evidence>
<evidence type="ECO:0000256" key="2">
    <source>
        <dbReference type="ARBA" id="ARBA00022679"/>
    </source>
</evidence>
<dbReference type="InterPro" id="IPR002935">
    <property type="entry name" value="SAM_O-MeTrfase"/>
</dbReference>
<dbReference type="InterPro" id="IPR029063">
    <property type="entry name" value="SAM-dependent_MTases_sf"/>
</dbReference>
<keyword evidence="1 5" id="KW-0489">Methyltransferase</keyword>